<dbReference type="AlphaFoldDB" id="A0AAD8A953"/>
<comment type="caution">
    <text evidence="8">The sequence shown here is derived from an EMBL/GenBank/DDBJ whole genome shotgun (WGS) entry which is preliminary data.</text>
</comment>
<evidence type="ECO:0008006" key="10">
    <source>
        <dbReference type="Google" id="ProtNLM"/>
    </source>
</evidence>
<evidence type="ECO:0000313" key="8">
    <source>
        <dbReference type="EMBL" id="KAJ9594723.1"/>
    </source>
</evidence>
<feature type="transmembrane region" description="Helical" evidence="1">
    <location>
        <begin position="1019"/>
        <end position="1041"/>
    </location>
</feature>
<dbReference type="InterPro" id="IPR055095">
    <property type="entry name" value="NUP210_Ig_C"/>
</dbReference>
<sequence length="1125" mass="124724">MVLLYRTKIIKFLKPKGRTGVIEVTASVVAYQNIMLTLMDIVPEDPPFAITDEKGLAVSPEIKGSLSLILVNDTIITPNYTTVFNHPRNKAILQINQGSGYYDFVLSTEVVADVNYIESTRIIEVIPKSDGTLKLGLRDLCLQSKPAYAEIQVLGLGSIKLEVPDRVQKSQCVTAIVRLYDTLDNLLPIPNPEFLNLLPLPESGIIGVKLQPVDKKTVIPLGEIWYVVTGLELGDTILKFSASEGKRDVQSNSVHIQVFPSLKLVPHNVTLIVGSSFQISSRGGPRPDANVEYDVSTPDVANVSLSGVITGVKQGSTIITGRAMGTNKVTGNRVIFSQDSIEVHVIPLKGIRIHTPLKRIRTGATMPIWADGIPDMLTPLIIGALNPPLKFKWSSSALEVGDIKHVYSNYELDLGEEDMISMRFTAMNPGHTFLKLEVEVPGSITDSTKDTLFRDTIEIEVFEELLLTHPPYPATQHSPLIILAPYSEVQLQTNRDGLAQEVIYSLGGAMMSNRNTSSDYSLSTVLVDADKFLTVEPNGLLKSHGQKGRGVIMIVAKEPFGIQQILSVTVVVKQIHYIMLTVQNKVRVLDDERLEIIPRGFEVQLQVSYHDSTGSVFTSTRSRIRQRTNRFDFVQLRSGKTNQSLIANMIAGGDTMLKVWDDQTPTQSADFVKFTSGEVIYPEKVRMLLGSKILTVGDIVCFTLPLSNLDGVHGKWETSNDNILTLDYSVGLGKVRAPGKVVVKYLLNSLFTFTELEALPVSSIEFLEPSNKTLINVEQMVPFRVPIVLCNSKSTEKIGNLITRNESCPFDYLASSFPFMCELRFDSPVADVDIQDVFAVYQDFHIKDGTYGCVIISSGIPTLNKSLLNTNFSLHVFSGNVLSKPLKIPFLPAVFVHSRELNLSDSTMGRYLTVSGRPDILKQVQVKPYNTDFVTVGTAEKVDAHSIYFLVKLKDNYWQEADLTTPLDVVVISEMTYQYVTVSVQVRLVGQSSWSHGPCVMSRVSAPVSDTVYYYRHTFTIVGSLLVLAIVTVYVYTYYIYPALQIPQQMQQSPFGVPRSSSIILSASSSSLQPESSSFIPPSSMYMRSSLADASLRPYAEAVYGDPQLYMSSEELRNRSFRRMH</sequence>
<dbReference type="InterPro" id="IPR055094">
    <property type="entry name" value="NUP210_Ig15"/>
</dbReference>
<dbReference type="Pfam" id="PF25354">
    <property type="entry name" value="Ig_NUP210_16th"/>
    <property type="match status" value="1"/>
</dbReference>
<evidence type="ECO:0000256" key="1">
    <source>
        <dbReference type="SAM" id="Phobius"/>
    </source>
</evidence>
<proteinExistence type="predicted"/>
<evidence type="ECO:0000259" key="5">
    <source>
        <dbReference type="Pfam" id="PF24902"/>
    </source>
</evidence>
<dbReference type="Proteomes" id="UP001233999">
    <property type="component" value="Unassembled WGS sequence"/>
</dbReference>
<dbReference type="InterPro" id="IPR058779">
    <property type="entry name" value="Ig_NUP210_13th"/>
</dbReference>
<dbReference type="InterPro" id="IPR008964">
    <property type="entry name" value="Invasin/intimin_cell_adhesion"/>
</dbReference>
<dbReference type="InterPro" id="IPR045197">
    <property type="entry name" value="NUP210-like"/>
</dbReference>
<dbReference type="GO" id="GO:0005643">
    <property type="term" value="C:nuclear pore"/>
    <property type="evidence" value="ECO:0007669"/>
    <property type="project" value="TreeGrafter"/>
</dbReference>
<evidence type="ECO:0000259" key="6">
    <source>
        <dbReference type="Pfam" id="PF25354"/>
    </source>
</evidence>
<dbReference type="SUPFAM" id="SSF49373">
    <property type="entry name" value="Invasin/intimin cell-adhesion fragments"/>
    <property type="match status" value="1"/>
</dbReference>
<evidence type="ECO:0000259" key="4">
    <source>
        <dbReference type="Pfam" id="PF22959"/>
    </source>
</evidence>
<accession>A0AAD8A953</accession>
<dbReference type="Pfam" id="PF02368">
    <property type="entry name" value="Big_2"/>
    <property type="match status" value="1"/>
</dbReference>
<keyword evidence="1" id="KW-0472">Membrane</keyword>
<dbReference type="InterPro" id="IPR003343">
    <property type="entry name" value="Big_2"/>
</dbReference>
<dbReference type="Pfam" id="PF26181">
    <property type="entry name" value="Ig_NUP210_13th"/>
    <property type="match status" value="1"/>
</dbReference>
<keyword evidence="1" id="KW-0812">Transmembrane</keyword>
<feature type="domain" description="NUP210 Ig-like" evidence="4">
    <location>
        <begin position="575"/>
        <end position="674"/>
    </location>
</feature>
<reference evidence="8" key="2">
    <citation type="submission" date="2023-05" db="EMBL/GenBank/DDBJ databases">
        <authorList>
            <person name="Fouks B."/>
        </authorList>
    </citation>
    <scope>NUCLEOTIDE SEQUENCE</scope>
    <source>
        <strain evidence="8">Stay&amp;Tobe</strain>
        <tissue evidence="8">Testes</tissue>
    </source>
</reference>
<evidence type="ECO:0000259" key="7">
    <source>
        <dbReference type="Pfam" id="PF26181"/>
    </source>
</evidence>
<reference evidence="8" key="1">
    <citation type="journal article" date="2023" name="IScience">
        <title>Live-bearing cockroach genome reveals convergent evolutionary mechanisms linked to viviparity in insects and beyond.</title>
        <authorList>
            <person name="Fouks B."/>
            <person name="Harrison M.C."/>
            <person name="Mikhailova A.A."/>
            <person name="Marchal E."/>
            <person name="English S."/>
            <person name="Carruthers M."/>
            <person name="Jennings E.C."/>
            <person name="Chiamaka E.L."/>
            <person name="Frigard R.A."/>
            <person name="Pippel M."/>
            <person name="Attardo G.M."/>
            <person name="Benoit J.B."/>
            <person name="Bornberg-Bauer E."/>
            <person name="Tobe S.S."/>
        </authorList>
    </citation>
    <scope>NUCLEOTIDE SEQUENCE</scope>
    <source>
        <strain evidence="8">Stay&amp;Tobe</strain>
    </source>
</reference>
<evidence type="ECO:0000259" key="3">
    <source>
        <dbReference type="Pfam" id="PF22957"/>
    </source>
</evidence>
<dbReference type="InterPro" id="IPR056899">
    <property type="entry name" value="Ig_NUP210_9th"/>
</dbReference>
<dbReference type="InterPro" id="IPR057586">
    <property type="entry name" value="Ig_NUP210_16th"/>
</dbReference>
<dbReference type="PANTHER" id="PTHR23019">
    <property type="entry name" value="NUCLEAR PORE MEMBRANE GLYCOPROTEIN GP210-RELATED"/>
    <property type="match status" value="1"/>
</dbReference>
<dbReference type="Pfam" id="PF22959">
    <property type="entry name" value="Ig_NUP210_15th"/>
    <property type="match status" value="1"/>
</dbReference>
<dbReference type="Pfam" id="PF24902">
    <property type="entry name" value="Ig_NUP210_9th"/>
    <property type="match status" value="1"/>
</dbReference>
<dbReference type="Pfam" id="PF22957">
    <property type="entry name" value="NUP210_Ig"/>
    <property type="match status" value="1"/>
</dbReference>
<feature type="domain" description="NUP210 Ig-like" evidence="7">
    <location>
        <begin position="348"/>
        <end position="461"/>
    </location>
</feature>
<name>A0AAD8A953_DIPPU</name>
<keyword evidence="1" id="KW-1133">Transmembrane helix</keyword>
<gene>
    <name evidence="8" type="ORF">L9F63_013997</name>
</gene>
<evidence type="ECO:0000259" key="2">
    <source>
        <dbReference type="Pfam" id="PF02368"/>
    </source>
</evidence>
<dbReference type="Gene3D" id="2.60.40.1080">
    <property type="match status" value="1"/>
</dbReference>
<feature type="domain" description="NUP210 Ig-like" evidence="6">
    <location>
        <begin position="692"/>
        <end position="751"/>
    </location>
</feature>
<evidence type="ECO:0000313" key="9">
    <source>
        <dbReference type="Proteomes" id="UP001233999"/>
    </source>
</evidence>
<feature type="domain" description="NUP210 Ig-like" evidence="5">
    <location>
        <begin position="76"/>
        <end position="153"/>
    </location>
</feature>
<dbReference type="EMBL" id="JASPKZ010002724">
    <property type="protein sequence ID" value="KAJ9594723.1"/>
    <property type="molecule type" value="Genomic_DNA"/>
</dbReference>
<dbReference type="PANTHER" id="PTHR23019:SF0">
    <property type="entry name" value="NUCLEAR PORE MEMBRANE GLYCOPROTEIN 210"/>
    <property type="match status" value="1"/>
</dbReference>
<protein>
    <recommendedName>
        <fullName evidence="10">Nuclear pore membrane glycoprotein 210</fullName>
    </recommendedName>
</protein>
<organism evidence="8 9">
    <name type="scientific">Diploptera punctata</name>
    <name type="common">Pacific beetle cockroach</name>
    <dbReference type="NCBI Taxonomy" id="6984"/>
    <lineage>
        <taxon>Eukaryota</taxon>
        <taxon>Metazoa</taxon>
        <taxon>Ecdysozoa</taxon>
        <taxon>Arthropoda</taxon>
        <taxon>Hexapoda</taxon>
        <taxon>Insecta</taxon>
        <taxon>Pterygota</taxon>
        <taxon>Neoptera</taxon>
        <taxon>Polyneoptera</taxon>
        <taxon>Dictyoptera</taxon>
        <taxon>Blattodea</taxon>
        <taxon>Blaberoidea</taxon>
        <taxon>Blaberidae</taxon>
        <taxon>Diplopterinae</taxon>
        <taxon>Diploptera</taxon>
    </lineage>
</organism>
<feature type="domain" description="NUP210 C-terminal Ig-like" evidence="3">
    <location>
        <begin position="763"/>
        <end position="924"/>
    </location>
</feature>
<keyword evidence="9" id="KW-1185">Reference proteome</keyword>
<dbReference type="Pfam" id="PF26183">
    <property type="entry name" value="Ig_NUP210_14th"/>
    <property type="match status" value="1"/>
</dbReference>
<feature type="domain" description="BIG2" evidence="2">
    <location>
        <begin position="259"/>
        <end position="321"/>
    </location>
</feature>